<evidence type="ECO:0008006" key="9">
    <source>
        <dbReference type="Google" id="ProtNLM"/>
    </source>
</evidence>
<comment type="caution">
    <text evidence="7">The sequence shown here is derived from an EMBL/GenBank/DDBJ whole genome shotgun (WGS) entry which is preliminary data.</text>
</comment>
<feature type="transmembrane region" description="Helical" evidence="6">
    <location>
        <begin position="135"/>
        <end position="154"/>
    </location>
</feature>
<comment type="subcellular location">
    <subcellularLocation>
        <location evidence="1">Membrane</location>
        <topology evidence="1">Multi-pass membrane protein</topology>
    </subcellularLocation>
</comment>
<evidence type="ECO:0000256" key="2">
    <source>
        <dbReference type="ARBA" id="ARBA00007375"/>
    </source>
</evidence>
<name>A0ABN2MZC3_9MICO</name>
<reference evidence="7 8" key="1">
    <citation type="journal article" date="2019" name="Int. J. Syst. Evol. Microbiol.">
        <title>The Global Catalogue of Microorganisms (GCM) 10K type strain sequencing project: providing services to taxonomists for standard genome sequencing and annotation.</title>
        <authorList>
            <consortium name="The Broad Institute Genomics Platform"/>
            <consortium name="The Broad Institute Genome Sequencing Center for Infectious Disease"/>
            <person name="Wu L."/>
            <person name="Ma J."/>
        </authorList>
    </citation>
    <scope>NUCLEOTIDE SEQUENCE [LARGE SCALE GENOMIC DNA]</scope>
    <source>
        <strain evidence="7 8">JCM 14323</strain>
    </source>
</reference>
<feature type="transmembrane region" description="Helical" evidence="6">
    <location>
        <begin position="110"/>
        <end position="129"/>
    </location>
</feature>
<sequence length="230" mass="23942">MPKTFTPYLVLCAVHLVLLETGPEPAVTWTKALLMPLLALGVVFACRSSGTRAPVLLLLAIGFSWAGDVALSFPGLFVVGLCGFLLAHLAYITVFLRVPGERMPGERRRPPLWTLVYAAWFVGFLALLGPHTGALLVPAAAYGLVLGLMAAFAASRGTVMAVGGALFVVSDTVLGLGRFLPGYAFAPHDLVVMSTYLAAQLLISLGVLAALRASARSSSAPGRPAAATAP</sequence>
<feature type="transmembrane region" description="Helical" evidence="6">
    <location>
        <begin position="161"/>
        <end position="184"/>
    </location>
</feature>
<dbReference type="PANTHER" id="PTHR31885:SF6">
    <property type="entry name" value="GH04784P"/>
    <property type="match status" value="1"/>
</dbReference>
<feature type="transmembrane region" description="Helical" evidence="6">
    <location>
        <begin position="77"/>
        <end position="98"/>
    </location>
</feature>
<evidence type="ECO:0000256" key="5">
    <source>
        <dbReference type="ARBA" id="ARBA00023136"/>
    </source>
</evidence>
<dbReference type="RefSeq" id="WP_157428181.1">
    <property type="nucleotide sequence ID" value="NZ_BAAANK010000011.1"/>
</dbReference>
<feature type="transmembrane region" description="Helical" evidence="6">
    <location>
        <begin position="53"/>
        <end position="71"/>
    </location>
</feature>
<keyword evidence="5 6" id="KW-0472">Membrane</keyword>
<evidence type="ECO:0000256" key="3">
    <source>
        <dbReference type="ARBA" id="ARBA00022692"/>
    </source>
</evidence>
<protein>
    <recommendedName>
        <fullName evidence="9">Lysoplasmalogenase</fullName>
    </recommendedName>
</protein>
<feature type="transmembrane region" description="Helical" evidence="6">
    <location>
        <begin position="190"/>
        <end position="211"/>
    </location>
</feature>
<feature type="transmembrane region" description="Helical" evidence="6">
    <location>
        <begin position="29"/>
        <end position="46"/>
    </location>
</feature>
<dbReference type="InterPro" id="IPR012506">
    <property type="entry name" value="TMEM86B-like"/>
</dbReference>
<keyword evidence="8" id="KW-1185">Reference proteome</keyword>
<dbReference type="Proteomes" id="UP001501746">
    <property type="component" value="Unassembled WGS sequence"/>
</dbReference>
<evidence type="ECO:0000313" key="7">
    <source>
        <dbReference type="EMBL" id="GAA1844973.1"/>
    </source>
</evidence>
<dbReference type="Pfam" id="PF07947">
    <property type="entry name" value="YhhN"/>
    <property type="match status" value="1"/>
</dbReference>
<dbReference type="PANTHER" id="PTHR31885">
    <property type="entry name" value="GH04784P"/>
    <property type="match status" value="1"/>
</dbReference>
<comment type="similarity">
    <text evidence="2">Belongs to the TMEM86 family.</text>
</comment>
<evidence type="ECO:0000256" key="1">
    <source>
        <dbReference type="ARBA" id="ARBA00004141"/>
    </source>
</evidence>
<keyword evidence="4 6" id="KW-1133">Transmembrane helix</keyword>
<organism evidence="7 8">
    <name type="scientific">Agromyces salentinus</name>
    <dbReference type="NCBI Taxonomy" id="269421"/>
    <lineage>
        <taxon>Bacteria</taxon>
        <taxon>Bacillati</taxon>
        <taxon>Actinomycetota</taxon>
        <taxon>Actinomycetes</taxon>
        <taxon>Micrococcales</taxon>
        <taxon>Microbacteriaceae</taxon>
        <taxon>Agromyces</taxon>
    </lineage>
</organism>
<evidence type="ECO:0000256" key="4">
    <source>
        <dbReference type="ARBA" id="ARBA00022989"/>
    </source>
</evidence>
<evidence type="ECO:0000256" key="6">
    <source>
        <dbReference type="SAM" id="Phobius"/>
    </source>
</evidence>
<accession>A0ABN2MZC3</accession>
<proteinExistence type="inferred from homology"/>
<gene>
    <name evidence="7" type="ORF">GCM10009750_34150</name>
</gene>
<dbReference type="EMBL" id="BAAANK010000011">
    <property type="protein sequence ID" value="GAA1844973.1"/>
    <property type="molecule type" value="Genomic_DNA"/>
</dbReference>
<evidence type="ECO:0000313" key="8">
    <source>
        <dbReference type="Proteomes" id="UP001501746"/>
    </source>
</evidence>
<keyword evidence="3 6" id="KW-0812">Transmembrane</keyword>